<dbReference type="RefSeq" id="WP_262096813.1">
    <property type="nucleotide sequence ID" value="NZ_JAOEGN010000015.1"/>
</dbReference>
<dbReference type="InterPro" id="IPR029058">
    <property type="entry name" value="AB_hydrolase_fold"/>
</dbReference>
<reference evidence="3" key="1">
    <citation type="submission" date="2023-07" db="EMBL/GenBank/DDBJ databases">
        <title>Novel Mycoplasma species identified in domestic and wild animals.</title>
        <authorList>
            <person name="Volokhov D.V."/>
            <person name="Furtak V.A."/>
            <person name="Zagorodnyaya T.A."/>
        </authorList>
    </citation>
    <scope>NUCLEOTIDE SEQUENCE [LARGE SCALE GENOMIC DNA]</scope>
    <source>
        <strain evidence="3">92-19</strain>
    </source>
</reference>
<organism evidence="2 3">
    <name type="scientific">Paracholeplasma vituli</name>
    <dbReference type="NCBI Taxonomy" id="69473"/>
    <lineage>
        <taxon>Bacteria</taxon>
        <taxon>Bacillati</taxon>
        <taxon>Mycoplasmatota</taxon>
        <taxon>Mollicutes</taxon>
        <taxon>Acholeplasmatales</taxon>
        <taxon>Acholeplasmataceae</taxon>
        <taxon>Paracholeplasma</taxon>
    </lineage>
</organism>
<dbReference type="Pfam" id="PF00561">
    <property type="entry name" value="Abhydrolase_1"/>
    <property type="match status" value="1"/>
</dbReference>
<feature type="domain" description="AB hydrolase-1" evidence="1">
    <location>
        <begin position="8"/>
        <end position="100"/>
    </location>
</feature>
<dbReference type="EMBL" id="JAOEGN010000015">
    <property type="protein sequence ID" value="MCU0105500.1"/>
    <property type="molecule type" value="Genomic_DNA"/>
</dbReference>
<dbReference type="PANTHER" id="PTHR43689:SF8">
    <property type="entry name" value="ALPHA_BETA-HYDROLASES SUPERFAMILY PROTEIN"/>
    <property type="match status" value="1"/>
</dbReference>
<evidence type="ECO:0000313" key="2">
    <source>
        <dbReference type="EMBL" id="MCU0105500.1"/>
    </source>
</evidence>
<dbReference type="SUPFAM" id="SSF53474">
    <property type="entry name" value="alpha/beta-Hydrolases"/>
    <property type="match status" value="1"/>
</dbReference>
<dbReference type="PRINTS" id="PR00111">
    <property type="entry name" value="ABHYDROLASE"/>
</dbReference>
<keyword evidence="2" id="KW-0378">Hydrolase</keyword>
<dbReference type="PANTHER" id="PTHR43689">
    <property type="entry name" value="HYDROLASE"/>
    <property type="match status" value="1"/>
</dbReference>
<evidence type="ECO:0000313" key="3">
    <source>
        <dbReference type="Proteomes" id="UP001209076"/>
    </source>
</evidence>
<accession>A0ABT2PXC9</accession>
<dbReference type="Gene3D" id="3.40.50.1820">
    <property type="entry name" value="alpha/beta hydrolase"/>
    <property type="match status" value="1"/>
</dbReference>
<evidence type="ECO:0000259" key="1">
    <source>
        <dbReference type="Pfam" id="PF00561"/>
    </source>
</evidence>
<comment type="caution">
    <text evidence="2">The sequence shown here is derived from an EMBL/GenBank/DDBJ whole genome shotgun (WGS) entry which is preliminary data.</text>
</comment>
<name>A0ABT2PXC9_9MOLU</name>
<gene>
    <name evidence="2" type="ORF">N7603_07495</name>
</gene>
<dbReference type="InterPro" id="IPR000073">
    <property type="entry name" value="AB_hydrolase_1"/>
</dbReference>
<proteinExistence type="predicted"/>
<protein>
    <submittedName>
        <fullName evidence="2">Alpha/beta fold hydrolase</fullName>
    </submittedName>
</protein>
<dbReference type="GO" id="GO:0016787">
    <property type="term" value="F:hydrolase activity"/>
    <property type="evidence" value="ECO:0007669"/>
    <property type="project" value="UniProtKB-KW"/>
</dbReference>
<keyword evidence="3" id="KW-1185">Reference proteome</keyword>
<sequence>MSTKIIRQYRVILMDLPYFGLTGQFVDNLSSYCRSAALVKSLLDALDITHVHIAGNSLGGAVAWNFAGNYPEMTESLLLIDAVPPILERRSFGLLTEPWLAGILSQFTPRFLIKRLLRTAYGDPTKLTDDSVHIILRKEGTRKAILTTKPEPVSDAELLSVLENVTAPTFIIWGEEDTWIPIVAL</sequence>
<dbReference type="Proteomes" id="UP001209076">
    <property type="component" value="Unassembled WGS sequence"/>
</dbReference>